<gene>
    <name evidence="1" type="ORF">L1987_05148</name>
</gene>
<keyword evidence="2" id="KW-1185">Reference proteome</keyword>
<organism evidence="1 2">
    <name type="scientific">Smallanthus sonchifolius</name>
    <dbReference type="NCBI Taxonomy" id="185202"/>
    <lineage>
        <taxon>Eukaryota</taxon>
        <taxon>Viridiplantae</taxon>
        <taxon>Streptophyta</taxon>
        <taxon>Embryophyta</taxon>
        <taxon>Tracheophyta</taxon>
        <taxon>Spermatophyta</taxon>
        <taxon>Magnoliopsida</taxon>
        <taxon>eudicotyledons</taxon>
        <taxon>Gunneridae</taxon>
        <taxon>Pentapetalae</taxon>
        <taxon>asterids</taxon>
        <taxon>campanulids</taxon>
        <taxon>Asterales</taxon>
        <taxon>Asteraceae</taxon>
        <taxon>Asteroideae</taxon>
        <taxon>Heliantheae alliance</taxon>
        <taxon>Millerieae</taxon>
        <taxon>Smallanthus</taxon>
    </lineage>
</organism>
<reference evidence="2" key="1">
    <citation type="journal article" date="2022" name="Mol. Ecol. Resour.">
        <title>The genomes of chicory, endive, great burdock and yacon provide insights into Asteraceae palaeo-polyploidization history and plant inulin production.</title>
        <authorList>
            <person name="Fan W."/>
            <person name="Wang S."/>
            <person name="Wang H."/>
            <person name="Wang A."/>
            <person name="Jiang F."/>
            <person name="Liu H."/>
            <person name="Zhao H."/>
            <person name="Xu D."/>
            <person name="Zhang Y."/>
        </authorList>
    </citation>
    <scope>NUCLEOTIDE SEQUENCE [LARGE SCALE GENOMIC DNA]</scope>
    <source>
        <strain evidence="2">cv. Yunnan</strain>
    </source>
</reference>
<proteinExistence type="predicted"/>
<evidence type="ECO:0000313" key="1">
    <source>
        <dbReference type="EMBL" id="KAI3823708.1"/>
    </source>
</evidence>
<dbReference type="Proteomes" id="UP001056120">
    <property type="component" value="Linkage Group LG02"/>
</dbReference>
<name>A0ACB9JUL1_9ASTR</name>
<reference evidence="1 2" key="2">
    <citation type="journal article" date="2022" name="Mol. Ecol. Resour.">
        <title>The genomes of chicory, endive, great burdock and yacon provide insights into Asteraceae paleo-polyploidization history and plant inulin production.</title>
        <authorList>
            <person name="Fan W."/>
            <person name="Wang S."/>
            <person name="Wang H."/>
            <person name="Wang A."/>
            <person name="Jiang F."/>
            <person name="Liu H."/>
            <person name="Zhao H."/>
            <person name="Xu D."/>
            <person name="Zhang Y."/>
        </authorList>
    </citation>
    <scope>NUCLEOTIDE SEQUENCE [LARGE SCALE GENOMIC DNA]</scope>
    <source>
        <strain evidence="2">cv. Yunnan</strain>
        <tissue evidence="1">Leaves</tissue>
    </source>
</reference>
<sequence length="506" mass="56960">MANICVCARFRPAISKEDGEALCIARSDSRSFTLEDEKDEQHMFSFDKVFYEDSEQADVYEFLARPIVRDAVEAINGTIITYGQTGAGKTYTMEGANIMETDNHKKGLLPRVVDELFEAINSCGETAAYKINLSMVEIYMEKVRDLLDLSKDNIQIKEHKGHAIVLCGVTEILISNVEEALKFLSSGIANRAVGETQMNKASSRSHCIYILTVQKEMEKEKRVSTGKLVLVDLAGSEKAEKTGAEGRVLEEAKTINKSLSALGNVINALTSGKANHIPFRDSKLTRILQDALGGSSQTALLCCCSPGLCHFSESLSTLRFGARAKHIKASSRIGWKEEMHDKKQEILSENDVKLKVLDLRERILKKLREKLDAETVKLIGEEFVVDGLLCEEVDSSHEEGGILCHIKSETIASWKEATNKLVKTIAELGGENHMLKKVYELMKVEYEKMMHENERMKMEYEKMMHVTKRLQANLRKTDARYSVLVRGFWFLASTCIFLILAYWLSF</sequence>
<accession>A0ACB9JUL1</accession>
<protein>
    <submittedName>
        <fullName evidence="1">Uncharacterized protein</fullName>
    </submittedName>
</protein>
<comment type="caution">
    <text evidence="1">The sequence shown here is derived from an EMBL/GenBank/DDBJ whole genome shotgun (WGS) entry which is preliminary data.</text>
</comment>
<evidence type="ECO:0000313" key="2">
    <source>
        <dbReference type="Proteomes" id="UP001056120"/>
    </source>
</evidence>
<dbReference type="EMBL" id="CM042019">
    <property type="protein sequence ID" value="KAI3823708.1"/>
    <property type="molecule type" value="Genomic_DNA"/>
</dbReference>